<dbReference type="PANTHER" id="PTHR46013:SF4">
    <property type="entry name" value="B-CELL RECEPTOR CD22-RELATED"/>
    <property type="match status" value="1"/>
</dbReference>
<dbReference type="InterPro" id="IPR036179">
    <property type="entry name" value="Ig-like_dom_sf"/>
</dbReference>
<organism evidence="2 3">
    <name type="scientific">Liparis tanakae</name>
    <name type="common">Tanaka's snailfish</name>
    <dbReference type="NCBI Taxonomy" id="230148"/>
    <lineage>
        <taxon>Eukaryota</taxon>
        <taxon>Metazoa</taxon>
        <taxon>Chordata</taxon>
        <taxon>Craniata</taxon>
        <taxon>Vertebrata</taxon>
        <taxon>Euteleostomi</taxon>
        <taxon>Actinopterygii</taxon>
        <taxon>Neopterygii</taxon>
        <taxon>Teleostei</taxon>
        <taxon>Neoteleostei</taxon>
        <taxon>Acanthomorphata</taxon>
        <taxon>Eupercaria</taxon>
        <taxon>Perciformes</taxon>
        <taxon>Cottioidei</taxon>
        <taxon>Cottales</taxon>
        <taxon>Liparidae</taxon>
        <taxon>Liparis</taxon>
    </lineage>
</organism>
<dbReference type="Pfam" id="PF13895">
    <property type="entry name" value="Ig_2"/>
    <property type="match status" value="1"/>
</dbReference>
<name>A0A4Z2G2S5_9TELE</name>
<dbReference type="OrthoDB" id="10012075at2759"/>
<comment type="caution">
    <text evidence="2">The sequence shown here is derived from an EMBL/GenBank/DDBJ whole genome shotgun (WGS) entry which is preliminary data.</text>
</comment>
<accession>A0A4Z2G2S5</accession>
<protein>
    <submittedName>
        <fullName evidence="2">B-cell receptor CD22</fullName>
    </submittedName>
</protein>
<dbReference type="PROSITE" id="PS50835">
    <property type="entry name" value="IG_LIKE"/>
    <property type="match status" value="2"/>
</dbReference>
<dbReference type="AlphaFoldDB" id="A0A4Z2G2S5"/>
<dbReference type="Pfam" id="PF24518">
    <property type="entry name" value="Ig_CD22"/>
    <property type="match status" value="1"/>
</dbReference>
<reference evidence="2 3" key="1">
    <citation type="submission" date="2019-03" db="EMBL/GenBank/DDBJ databases">
        <title>First draft genome of Liparis tanakae, snailfish: a comprehensive survey of snailfish specific genes.</title>
        <authorList>
            <person name="Kim W."/>
            <person name="Song I."/>
            <person name="Jeong J.-H."/>
            <person name="Kim D."/>
            <person name="Kim S."/>
            <person name="Ryu S."/>
            <person name="Song J.Y."/>
            <person name="Lee S.K."/>
        </authorList>
    </citation>
    <scope>NUCLEOTIDE SEQUENCE [LARGE SCALE GENOMIC DNA]</scope>
    <source>
        <tissue evidence="2">Muscle</tissue>
    </source>
</reference>
<dbReference type="InterPro" id="IPR013783">
    <property type="entry name" value="Ig-like_fold"/>
</dbReference>
<keyword evidence="3" id="KW-1185">Reference proteome</keyword>
<keyword evidence="2" id="KW-0675">Receptor</keyword>
<gene>
    <name evidence="2" type="primary">CD22_0</name>
    <name evidence="2" type="ORF">EYF80_041962</name>
</gene>
<dbReference type="SUPFAM" id="SSF48726">
    <property type="entry name" value="Immunoglobulin"/>
    <property type="match status" value="3"/>
</dbReference>
<dbReference type="EMBL" id="SRLO01000723">
    <property type="protein sequence ID" value="TNN47819.1"/>
    <property type="molecule type" value="Genomic_DNA"/>
</dbReference>
<evidence type="ECO:0000313" key="2">
    <source>
        <dbReference type="EMBL" id="TNN47819.1"/>
    </source>
</evidence>
<feature type="domain" description="Ig-like" evidence="1">
    <location>
        <begin position="95"/>
        <end position="161"/>
    </location>
</feature>
<proteinExistence type="predicted"/>
<evidence type="ECO:0000259" key="1">
    <source>
        <dbReference type="PROSITE" id="PS50835"/>
    </source>
</evidence>
<feature type="domain" description="Ig-like" evidence="1">
    <location>
        <begin position="171"/>
        <end position="259"/>
    </location>
</feature>
<sequence>MGCSYNYTAGESVQQTEWYKGRRQSGFWTSGVWKHVALSNSPSFHNRFEYLGDRRHDCSVAIHDLWVNDTGHYHFRFDMETFHRWSQTSVYLTVTELSASVSPAGVRAGDNVTLRCETSCPHEATVWFKDGLPVARAQFQARAEDSGNYACALKGVESFLSDPVALDVQYPPLNVSVETSSSASGVNLTCSSAANPAADSYTWYRGAGSSPGPLLEVGSGPVLSLASGGGAAHAGLYYRCRASNHLGGSYSPGPLLPVTPDSTDNISLCDA</sequence>
<dbReference type="PANTHER" id="PTHR46013">
    <property type="entry name" value="VASCULAR CELL ADHESION MOLECULE 1"/>
    <property type="match status" value="1"/>
</dbReference>
<dbReference type="Proteomes" id="UP000314294">
    <property type="component" value="Unassembled WGS sequence"/>
</dbReference>
<dbReference type="InterPro" id="IPR007110">
    <property type="entry name" value="Ig-like_dom"/>
</dbReference>
<evidence type="ECO:0000313" key="3">
    <source>
        <dbReference type="Proteomes" id="UP000314294"/>
    </source>
</evidence>
<dbReference type="Gene3D" id="2.60.40.10">
    <property type="entry name" value="Immunoglobulins"/>
    <property type="match status" value="3"/>
</dbReference>
<dbReference type="InterPro" id="IPR056386">
    <property type="entry name" value="Ig_CD22"/>
</dbReference>